<dbReference type="AlphaFoldDB" id="A0AA39UI77"/>
<reference evidence="2" key="1">
    <citation type="submission" date="2023-06" db="EMBL/GenBank/DDBJ databases">
        <authorList>
            <consortium name="Lawrence Berkeley National Laboratory"/>
            <person name="Ahrendt S."/>
            <person name="Sahu N."/>
            <person name="Indic B."/>
            <person name="Wong-Bajracharya J."/>
            <person name="Merenyi Z."/>
            <person name="Ke H.-M."/>
            <person name="Monk M."/>
            <person name="Kocsube S."/>
            <person name="Drula E."/>
            <person name="Lipzen A."/>
            <person name="Balint B."/>
            <person name="Henrissat B."/>
            <person name="Andreopoulos B."/>
            <person name="Martin F.M."/>
            <person name="Harder C.B."/>
            <person name="Rigling D."/>
            <person name="Ford K.L."/>
            <person name="Foster G.D."/>
            <person name="Pangilinan J."/>
            <person name="Papanicolaou A."/>
            <person name="Barry K."/>
            <person name="LaButti K."/>
            <person name="Viragh M."/>
            <person name="Koriabine M."/>
            <person name="Yan M."/>
            <person name="Riley R."/>
            <person name="Champramary S."/>
            <person name="Plett K.L."/>
            <person name="Tsai I.J."/>
            <person name="Slot J."/>
            <person name="Sipos G."/>
            <person name="Plett J."/>
            <person name="Nagy L.G."/>
            <person name="Grigoriev I.V."/>
        </authorList>
    </citation>
    <scope>NUCLEOTIDE SEQUENCE</scope>
    <source>
        <strain evidence="2">ICMP 16352</strain>
    </source>
</reference>
<evidence type="ECO:0000313" key="3">
    <source>
        <dbReference type="Proteomes" id="UP001175227"/>
    </source>
</evidence>
<gene>
    <name evidence="2" type="ORF">IW261DRAFT_1325568</name>
</gene>
<dbReference type="CDD" id="cd09917">
    <property type="entry name" value="F-box_SF"/>
    <property type="match status" value="1"/>
</dbReference>
<evidence type="ECO:0000313" key="2">
    <source>
        <dbReference type="EMBL" id="KAK0490422.1"/>
    </source>
</evidence>
<dbReference type="Proteomes" id="UP001175227">
    <property type="component" value="Unassembled WGS sequence"/>
</dbReference>
<proteinExistence type="predicted"/>
<feature type="domain" description="F-box" evidence="1">
    <location>
        <begin position="1"/>
        <end position="37"/>
    </location>
</feature>
<accession>A0AA39UI77</accession>
<dbReference type="Pfam" id="PF12937">
    <property type="entry name" value="F-box-like"/>
    <property type="match status" value="1"/>
</dbReference>
<sequence length="74" mass="8586">IFSHLEPQDLLHLSRTSKPLRVILLDRSAALSVWKRARRNLENFPGIVDGLSEPRYASLLFDTYCQVRRCVLFS</sequence>
<name>A0AA39UI77_9AGAR</name>
<dbReference type="InterPro" id="IPR001810">
    <property type="entry name" value="F-box_dom"/>
</dbReference>
<evidence type="ECO:0000259" key="1">
    <source>
        <dbReference type="PROSITE" id="PS50181"/>
    </source>
</evidence>
<comment type="caution">
    <text evidence="2">The sequence shown here is derived from an EMBL/GenBank/DDBJ whole genome shotgun (WGS) entry which is preliminary data.</text>
</comment>
<dbReference type="PROSITE" id="PS50181">
    <property type="entry name" value="FBOX"/>
    <property type="match status" value="1"/>
</dbReference>
<dbReference type="EMBL" id="JAUEPR010000001">
    <property type="protein sequence ID" value="KAK0490422.1"/>
    <property type="molecule type" value="Genomic_DNA"/>
</dbReference>
<protein>
    <recommendedName>
        <fullName evidence="1">F-box domain-containing protein</fullName>
    </recommendedName>
</protein>
<keyword evidence="3" id="KW-1185">Reference proteome</keyword>
<dbReference type="InterPro" id="IPR036047">
    <property type="entry name" value="F-box-like_dom_sf"/>
</dbReference>
<feature type="non-terminal residue" evidence="2">
    <location>
        <position position="1"/>
    </location>
</feature>
<organism evidence="2 3">
    <name type="scientific">Armillaria novae-zelandiae</name>
    <dbReference type="NCBI Taxonomy" id="153914"/>
    <lineage>
        <taxon>Eukaryota</taxon>
        <taxon>Fungi</taxon>
        <taxon>Dikarya</taxon>
        <taxon>Basidiomycota</taxon>
        <taxon>Agaricomycotina</taxon>
        <taxon>Agaricomycetes</taxon>
        <taxon>Agaricomycetidae</taxon>
        <taxon>Agaricales</taxon>
        <taxon>Marasmiineae</taxon>
        <taxon>Physalacriaceae</taxon>
        <taxon>Armillaria</taxon>
    </lineage>
</organism>
<dbReference type="SUPFAM" id="SSF81383">
    <property type="entry name" value="F-box domain"/>
    <property type="match status" value="1"/>
</dbReference>